<dbReference type="EMBL" id="CP150096">
    <property type="protein sequence ID" value="WZN49229.1"/>
    <property type="molecule type" value="Genomic_DNA"/>
</dbReference>
<keyword evidence="2" id="KW-1185">Reference proteome</keyword>
<evidence type="ECO:0008006" key="3">
    <source>
        <dbReference type="Google" id="ProtNLM"/>
    </source>
</evidence>
<reference evidence="1 2" key="1">
    <citation type="submission" date="2024-03" db="EMBL/GenBank/DDBJ databases">
        <title>Chitinophaga caseinilytica sp. nov., a casein hydrolysing bacterium isolated from forest soil.</title>
        <authorList>
            <person name="Lee D.S."/>
            <person name="Han D.M."/>
            <person name="Baek J.H."/>
            <person name="Choi D.G."/>
            <person name="Jeon J.H."/>
            <person name="Jeon C.O."/>
        </authorList>
    </citation>
    <scope>NUCLEOTIDE SEQUENCE [LARGE SCALE GENOMIC DNA]</scope>
    <source>
        <strain evidence="1 2">KACC 19118</strain>
    </source>
</reference>
<name>A0ABZ2ZBP4_9BACT</name>
<accession>A0ABZ2ZBP4</accession>
<evidence type="ECO:0000313" key="1">
    <source>
        <dbReference type="EMBL" id="WZN49229.1"/>
    </source>
</evidence>
<sequence length="201" mass="23057">MKQIFVIVILGGLLLQTFSKGLVLAEFSLNKEYISRVLCINRSKPKLHCDGHCVLMKKMQEQQKKDHSGNSVTEKFEILIAQTASQLLLRPEKAVRIRPAYLSDVPTRPLHAVFHPHGRKRFPFIFFQTNCITVLLKDRFPFTRIRSRCRTFRAHFCVRLATGMRPHTYTSIAIQHAPHFIHNALPRAGRDFGQRAGKGKG</sequence>
<evidence type="ECO:0000313" key="2">
    <source>
        <dbReference type="Proteomes" id="UP001449657"/>
    </source>
</evidence>
<organism evidence="1 2">
    <name type="scientific">Chitinophaga caseinilytica</name>
    <dbReference type="NCBI Taxonomy" id="2267521"/>
    <lineage>
        <taxon>Bacteria</taxon>
        <taxon>Pseudomonadati</taxon>
        <taxon>Bacteroidota</taxon>
        <taxon>Chitinophagia</taxon>
        <taxon>Chitinophagales</taxon>
        <taxon>Chitinophagaceae</taxon>
        <taxon>Chitinophaga</taxon>
    </lineage>
</organism>
<dbReference type="Proteomes" id="UP001449657">
    <property type="component" value="Chromosome"/>
</dbReference>
<gene>
    <name evidence="1" type="ORF">WJU22_00290</name>
</gene>
<dbReference type="RefSeq" id="WP_341843802.1">
    <property type="nucleotide sequence ID" value="NZ_CP149792.1"/>
</dbReference>
<protein>
    <recommendedName>
        <fullName evidence="3">Secreted protein</fullName>
    </recommendedName>
</protein>
<proteinExistence type="predicted"/>